<dbReference type="InterPro" id="IPR050237">
    <property type="entry name" value="ATP-dep_AMP-bd_enzyme"/>
</dbReference>
<dbReference type="Gene3D" id="3.40.50.12780">
    <property type="entry name" value="N-terminal domain of ligase-like"/>
    <property type="match status" value="1"/>
</dbReference>
<dbReference type="GO" id="GO:0016874">
    <property type="term" value="F:ligase activity"/>
    <property type="evidence" value="ECO:0007669"/>
    <property type="project" value="UniProtKB-KW"/>
</dbReference>
<organism evidence="3 4">
    <name type="scientific">Microbacterium resistens</name>
    <dbReference type="NCBI Taxonomy" id="156977"/>
    <lineage>
        <taxon>Bacteria</taxon>
        <taxon>Bacillati</taxon>
        <taxon>Actinomycetota</taxon>
        <taxon>Actinomycetes</taxon>
        <taxon>Micrococcales</taxon>
        <taxon>Microbacteriaceae</taxon>
        <taxon>Microbacterium</taxon>
    </lineage>
</organism>
<dbReference type="InterPro" id="IPR042099">
    <property type="entry name" value="ANL_N_sf"/>
</dbReference>
<dbReference type="InterPro" id="IPR045851">
    <property type="entry name" value="AMP-bd_C_sf"/>
</dbReference>
<dbReference type="RefSeq" id="WP_310022095.1">
    <property type="nucleotide sequence ID" value="NZ_JAVDUM010000014.1"/>
</dbReference>
<dbReference type="SUPFAM" id="SSF56801">
    <property type="entry name" value="Acetyl-CoA synthetase-like"/>
    <property type="match status" value="1"/>
</dbReference>
<dbReference type="PANTHER" id="PTHR43767:SF1">
    <property type="entry name" value="NONRIBOSOMAL PEPTIDE SYNTHASE PES1 (EUROFUNG)-RELATED"/>
    <property type="match status" value="1"/>
</dbReference>
<dbReference type="PANTHER" id="PTHR43767">
    <property type="entry name" value="LONG-CHAIN-FATTY-ACID--COA LIGASE"/>
    <property type="match status" value="1"/>
</dbReference>
<accession>A0ABU1SFI8</accession>
<keyword evidence="4" id="KW-1185">Reference proteome</keyword>
<protein>
    <submittedName>
        <fullName evidence="3">Fatty-acyl-CoA synthase</fullName>
        <ecNumber evidence="3">6.2.1.-</ecNumber>
    </submittedName>
</protein>
<proteinExistence type="predicted"/>
<dbReference type="InterPro" id="IPR025110">
    <property type="entry name" value="AMP-bd_C"/>
</dbReference>
<gene>
    <name evidence="3" type="ORF">J2Y69_002975</name>
</gene>
<dbReference type="CDD" id="cd17631">
    <property type="entry name" value="FACL_FadD13-like"/>
    <property type="match status" value="1"/>
</dbReference>
<dbReference type="InterPro" id="IPR020845">
    <property type="entry name" value="AMP-binding_CS"/>
</dbReference>
<evidence type="ECO:0000313" key="3">
    <source>
        <dbReference type="EMBL" id="MDR6868359.1"/>
    </source>
</evidence>
<comment type="caution">
    <text evidence="3">The sequence shown here is derived from an EMBL/GenBank/DDBJ whole genome shotgun (WGS) entry which is preliminary data.</text>
</comment>
<evidence type="ECO:0000259" key="2">
    <source>
        <dbReference type="Pfam" id="PF13193"/>
    </source>
</evidence>
<feature type="domain" description="AMP-binding enzyme C-terminal" evidence="2">
    <location>
        <begin position="433"/>
        <end position="509"/>
    </location>
</feature>
<evidence type="ECO:0000259" key="1">
    <source>
        <dbReference type="Pfam" id="PF00501"/>
    </source>
</evidence>
<evidence type="ECO:0000313" key="4">
    <source>
        <dbReference type="Proteomes" id="UP001259347"/>
    </source>
</evidence>
<dbReference type="PROSITE" id="PS00455">
    <property type="entry name" value="AMP_BINDING"/>
    <property type="match status" value="1"/>
</dbReference>
<name>A0ABU1SFI8_9MICO</name>
<dbReference type="Gene3D" id="3.30.300.30">
    <property type="match status" value="1"/>
</dbReference>
<sequence>MMSLPEQLAQLEASRRGHWMAQLDRHAQARPDQAALRFAGETTTWAQLRDRVGRLAGVLARRGVARGDRVAIATGNRPEFLEALIAAGWIGAIAVPINFRLAAPEITYALDDSGARVLIADETTGDAARAAAAGALTPPVLIDISAEGGRRYEALLEEGPPAPFIDVREDDAALIMYTSGTTGRPKGAVLTHRNLIAQSLTIIRAFHLTGDGEASLVASPLFHIGALGSVAPCLHIGATIVIAPTGAFSAEATLDLLESEQASTCFLVPTQWQALCDSPTVAGRDLAALRVLGWGAAPASESLLHRMAEVFPQARAVALFGQTEMSPVTCVLEAKDAVRKLGSVGRPIPSVSVRVLDADGNDVPRGEVGEIVYRGVGLMQGYWEKPEATAEAFEGGWFHSGDLVRRDEDGFVYVVDRAKDMIISGGENIYSTEVENALAAHPQIADVAVVGMPHTTWGETPVAVVVLADPAAPLDIEAVRAHGATLLARYKLPTAVRTVKSLPRNPAGKVLKSALREMLNDD</sequence>
<dbReference type="Pfam" id="PF00501">
    <property type="entry name" value="AMP-binding"/>
    <property type="match status" value="1"/>
</dbReference>
<dbReference type="EMBL" id="JAVDUM010000014">
    <property type="protein sequence ID" value="MDR6868359.1"/>
    <property type="molecule type" value="Genomic_DNA"/>
</dbReference>
<dbReference type="Pfam" id="PF13193">
    <property type="entry name" value="AMP-binding_C"/>
    <property type="match status" value="1"/>
</dbReference>
<reference evidence="3 4" key="1">
    <citation type="submission" date="2023-07" db="EMBL/GenBank/DDBJ databases">
        <title>Sorghum-associated microbial communities from plants grown in Nebraska, USA.</title>
        <authorList>
            <person name="Schachtman D."/>
        </authorList>
    </citation>
    <scope>NUCLEOTIDE SEQUENCE [LARGE SCALE GENOMIC DNA]</scope>
    <source>
        <strain evidence="3 4">2980</strain>
    </source>
</reference>
<keyword evidence="3" id="KW-0436">Ligase</keyword>
<dbReference type="EC" id="6.2.1.-" evidence="3"/>
<dbReference type="Proteomes" id="UP001259347">
    <property type="component" value="Unassembled WGS sequence"/>
</dbReference>
<dbReference type="InterPro" id="IPR000873">
    <property type="entry name" value="AMP-dep_synth/lig_dom"/>
</dbReference>
<dbReference type="NCBIfam" id="NF004837">
    <property type="entry name" value="PRK06187.1"/>
    <property type="match status" value="1"/>
</dbReference>
<feature type="domain" description="AMP-dependent synthetase/ligase" evidence="1">
    <location>
        <begin position="23"/>
        <end position="383"/>
    </location>
</feature>